<protein>
    <recommendedName>
        <fullName evidence="6">Tryptophan synthase beta chain-like PALP domain-containing protein</fullName>
    </recommendedName>
</protein>
<dbReference type="PANTHER" id="PTHR43780">
    <property type="entry name" value="1-AMINOCYCLOPROPANE-1-CARBOXYLATE DEAMINASE-RELATED"/>
    <property type="match status" value="1"/>
</dbReference>
<evidence type="ECO:0000256" key="3">
    <source>
        <dbReference type="ARBA" id="ARBA00022898"/>
    </source>
</evidence>
<dbReference type="Gene3D" id="3.40.50.1100">
    <property type="match status" value="1"/>
</dbReference>
<accession>A0A7J7GBA9</accession>
<evidence type="ECO:0000313" key="4">
    <source>
        <dbReference type="EMBL" id="KAF5936778.1"/>
    </source>
</evidence>
<keyword evidence="5" id="KW-1185">Reference proteome</keyword>
<dbReference type="PANTHER" id="PTHR43780:SF7">
    <property type="entry name" value="D-CYSTEINE DESULFHYDRASE 2, MITOCHONDRIAL"/>
    <property type="match status" value="1"/>
</dbReference>
<organism evidence="4 5">
    <name type="scientific">Camellia sinensis</name>
    <name type="common">Tea plant</name>
    <name type="synonym">Thea sinensis</name>
    <dbReference type="NCBI Taxonomy" id="4442"/>
    <lineage>
        <taxon>Eukaryota</taxon>
        <taxon>Viridiplantae</taxon>
        <taxon>Streptophyta</taxon>
        <taxon>Embryophyta</taxon>
        <taxon>Tracheophyta</taxon>
        <taxon>Spermatophyta</taxon>
        <taxon>Magnoliopsida</taxon>
        <taxon>eudicotyledons</taxon>
        <taxon>Gunneridae</taxon>
        <taxon>Pentapetalae</taxon>
        <taxon>asterids</taxon>
        <taxon>Ericales</taxon>
        <taxon>Theaceae</taxon>
        <taxon>Camellia</taxon>
    </lineage>
</organism>
<dbReference type="InterPro" id="IPR027278">
    <property type="entry name" value="ACCD_DCysDesulf"/>
</dbReference>
<reference evidence="4 5" key="2">
    <citation type="submission" date="2020-07" db="EMBL/GenBank/DDBJ databases">
        <title>Genome assembly of wild tea tree DASZ reveals pedigree and selection history of tea varieties.</title>
        <authorList>
            <person name="Zhang W."/>
        </authorList>
    </citation>
    <scope>NUCLEOTIDE SEQUENCE [LARGE SCALE GENOMIC DNA]</scope>
    <source>
        <strain evidence="5">cv. G240</strain>
        <tissue evidence="4">Leaf</tissue>
    </source>
</reference>
<keyword evidence="3" id="KW-0663">Pyridoxal phosphate</keyword>
<evidence type="ECO:0000256" key="2">
    <source>
        <dbReference type="ARBA" id="ARBA00008639"/>
    </source>
</evidence>
<proteinExistence type="inferred from homology"/>
<evidence type="ECO:0000313" key="5">
    <source>
        <dbReference type="Proteomes" id="UP000593564"/>
    </source>
</evidence>
<comment type="similarity">
    <text evidence="2">Belongs to the ACC deaminase/D-cysteine desulfhydrase family.</text>
</comment>
<dbReference type="InterPro" id="IPR036052">
    <property type="entry name" value="TrpB-like_PALP_sf"/>
</dbReference>
<dbReference type="EMBL" id="JACBKZ010000012">
    <property type="protein sequence ID" value="KAF5936778.1"/>
    <property type="molecule type" value="Genomic_DNA"/>
</dbReference>
<dbReference type="Proteomes" id="UP000593564">
    <property type="component" value="Unassembled WGS sequence"/>
</dbReference>
<evidence type="ECO:0008006" key="6">
    <source>
        <dbReference type="Google" id="ProtNLM"/>
    </source>
</evidence>
<comment type="cofactor">
    <cofactor evidence="1">
        <name>pyridoxal 5'-phosphate</name>
        <dbReference type="ChEBI" id="CHEBI:597326"/>
    </cofactor>
</comment>
<name>A0A7J7GBA9_CAMSI</name>
<feature type="non-terminal residue" evidence="4">
    <location>
        <position position="344"/>
    </location>
</feature>
<dbReference type="AlphaFoldDB" id="A0A7J7GBA9"/>
<evidence type="ECO:0000256" key="1">
    <source>
        <dbReference type="ARBA" id="ARBA00001933"/>
    </source>
</evidence>
<dbReference type="SUPFAM" id="SSF53686">
    <property type="entry name" value="Tryptophan synthase beta subunit-like PLP-dependent enzymes"/>
    <property type="match status" value="1"/>
</dbReference>
<comment type="caution">
    <text evidence="4">The sequence shown here is derived from an EMBL/GenBank/DDBJ whole genome shotgun (WGS) entry which is preliminary data.</text>
</comment>
<gene>
    <name evidence="4" type="ORF">HYC85_024284</name>
</gene>
<dbReference type="GO" id="GO:0019148">
    <property type="term" value="F:D-cysteine desulfhydrase activity"/>
    <property type="evidence" value="ECO:0007669"/>
    <property type="project" value="TreeGrafter"/>
</dbReference>
<sequence>NPVSNNWLVYLAVVSCAERGLRSHLLLRGEQPEILIGYNLISMLHGNAIYVPRSLYAKRVEMLAKHADLVAGGSGSVVWLSDILEASLTTQISGKLNCEPLDVYKYAESLKRVVIVNEGGGATVGLLGVICLVQYSSQNHVFGKERAFKIVVDGGTGTTTIGLGLRAVCLGLPWKVYVVMLAENIDGYRRQRNSWFLIFKGVAVFPLLTKANANGRFAHWLERSRPRKFGNVLTGEIEMCQQIVQQNGVIVDQIYMLAAWELAAQLSQSESKGGAKVAMLHTGGTMRMFGWLLAWTCGYSEGDASFLSHRDLNSTAGSNFVLRHLILHTTVRRRKDNIKINQVD</sequence>
<reference evidence="5" key="1">
    <citation type="journal article" date="2020" name="Nat. Commun.">
        <title>Genome assembly of wild tea tree DASZ reveals pedigree and selection history of tea varieties.</title>
        <authorList>
            <person name="Zhang W."/>
            <person name="Zhang Y."/>
            <person name="Qiu H."/>
            <person name="Guo Y."/>
            <person name="Wan H."/>
            <person name="Zhang X."/>
            <person name="Scossa F."/>
            <person name="Alseekh S."/>
            <person name="Zhang Q."/>
            <person name="Wang P."/>
            <person name="Xu L."/>
            <person name="Schmidt M.H."/>
            <person name="Jia X."/>
            <person name="Li D."/>
            <person name="Zhu A."/>
            <person name="Guo F."/>
            <person name="Chen W."/>
            <person name="Ni D."/>
            <person name="Usadel B."/>
            <person name="Fernie A.R."/>
            <person name="Wen W."/>
        </authorList>
    </citation>
    <scope>NUCLEOTIDE SEQUENCE [LARGE SCALE GENOMIC DNA]</scope>
    <source>
        <strain evidence="5">cv. G240</strain>
    </source>
</reference>